<accession>A0ABR2AJ37</accession>
<protein>
    <recommendedName>
        <fullName evidence="3">RNase H type-1 domain-containing protein</fullName>
    </recommendedName>
</protein>
<organism evidence="1 2">
    <name type="scientific">Hibiscus sabdariffa</name>
    <name type="common">roselle</name>
    <dbReference type="NCBI Taxonomy" id="183260"/>
    <lineage>
        <taxon>Eukaryota</taxon>
        <taxon>Viridiplantae</taxon>
        <taxon>Streptophyta</taxon>
        <taxon>Embryophyta</taxon>
        <taxon>Tracheophyta</taxon>
        <taxon>Spermatophyta</taxon>
        <taxon>Magnoliopsida</taxon>
        <taxon>eudicotyledons</taxon>
        <taxon>Gunneridae</taxon>
        <taxon>Pentapetalae</taxon>
        <taxon>rosids</taxon>
        <taxon>malvids</taxon>
        <taxon>Malvales</taxon>
        <taxon>Malvaceae</taxon>
        <taxon>Malvoideae</taxon>
        <taxon>Hibiscus</taxon>
    </lineage>
</organism>
<keyword evidence="2" id="KW-1185">Reference proteome</keyword>
<proteinExistence type="predicted"/>
<comment type="caution">
    <text evidence="1">The sequence shown here is derived from an EMBL/GenBank/DDBJ whole genome shotgun (WGS) entry which is preliminary data.</text>
</comment>
<evidence type="ECO:0000313" key="1">
    <source>
        <dbReference type="EMBL" id="KAK8493084.1"/>
    </source>
</evidence>
<name>A0ABR2AJ37_9ROSI</name>
<gene>
    <name evidence="1" type="ORF">V6N12_019926</name>
</gene>
<evidence type="ECO:0008006" key="3">
    <source>
        <dbReference type="Google" id="ProtNLM"/>
    </source>
</evidence>
<sequence>MIAPSQFQSADLPVLASSATLPVTEVRHTNGPLQNHVVDQSNVADLVTEVEVTDVQVPDVLVQHEHQPSCVAMPAADASQSVASGDQSIMGDQDEVNVTIPAAHTPQSAASIDEPNLNDQDEIMLRLQELSTALTVAWLGNKVHHVGRELNVVADMLASLSRGEKHYLMLHLLHYSS</sequence>
<evidence type="ECO:0000313" key="2">
    <source>
        <dbReference type="Proteomes" id="UP001472677"/>
    </source>
</evidence>
<dbReference type="EMBL" id="JBBPBM010000649">
    <property type="protein sequence ID" value="KAK8493084.1"/>
    <property type="molecule type" value="Genomic_DNA"/>
</dbReference>
<reference evidence="1 2" key="1">
    <citation type="journal article" date="2024" name="G3 (Bethesda)">
        <title>Genome assembly of Hibiscus sabdariffa L. provides insights into metabolisms of medicinal natural products.</title>
        <authorList>
            <person name="Kim T."/>
        </authorList>
    </citation>
    <scope>NUCLEOTIDE SEQUENCE [LARGE SCALE GENOMIC DNA]</scope>
    <source>
        <strain evidence="1">TK-2024</strain>
        <tissue evidence="1">Old leaves</tissue>
    </source>
</reference>
<dbReference type="Proteomes" id="UP001472677">
    <property type="component" value="Unassembled WGS sequence"/>
</dbReference>